<dbReference type="InterPro" id="IPR049940">
    <property type="entry name" value="GluQ/Sye"/>
</dbReference>
<evidence type="ECO:0000256" key="7">
    <source>
        <dbReference type="RuleBase" id="RU363037"/>
    </source>
</evidence>
<dbReference type="InterPro" id="IPR022380">
    <property type="entry name" value="Glu-Q_tRNA(Asp)_Synthase"/>
</dbReference>
<dbReference type="PROSITE" id="PS00178">
    <property type="entry name" value="AA_TRNA_LIGASE_I"/>
    <property type="match status" value="1"/>
</dbReference>
<keyword evidence="2" id="KW-0479">Metal-binding</keyword>
<proteinExistence type="inferred from homology"/>
<reference evidence="11" key="1">
    <citation type="journal article" date="2019" name="Int. J. Syst. Evol. Microbiol.">
        <title>The Global Catalogue of Microorganisms (GCM) 10K type strain sequencing project: providing services to taxonomists for standard genome sequencing and annotation.</title>
        <authorList>
            <consortium name="The Broad Institute Genomics Platform"/>
            <consortium name="The Broad Institute Genome Sequencing Center for Infectious Disease"/>
            <person name="Wu L."/>
            <person name="Ma J."/>
        </authorList>
    </citation>
    <scope>NUCLEOTIDE SEQUENCE [LARGE SCALE GENOMIC DNA]</scope>
    <source>
        <strain evidence="11">CGMCC 1.16455</strain>
    </source>
</reference>
<comment type="similarity">
    <text evidence="7">Belongs to the class-I aminoacyl-tRNA synthetase family.</text>
</comment>
<keyword evidence="6 7" id="KW-0030">Aminoacyl-tRNA synthetase</keyword>
<evidence type="ECO:0000256" key="8">
    <source>
        <dbReference type="SAM" id="MobiDB-lite"/>
    </source>
</evidence>
<dbReference type="InterPro" id="IPR000924">
    <property type="entry name" value="Glu/Gln-tRNA-synth"/>
</dbReference>
<keyword evidence="7" id="KW-0648">Protein biosynthesis</keyword>
<dbReference type="Gene3D" id="3.40.50.620">
    <property type="entry name" value="HUPs"/>
    <property type="match status" value="1"/>
</dbReference>
<keyword evidence="3 7" id="KW-0547">Nucleotide-binding</keyword>
<dbReference type="Proteomes" id="UP001595937">
    <property type="component" value="Unassembled WGS sequence"/>
</dbReference>
<dbReference type="NCBIfam" id="TIGR03838">
    <property type="entry name" value="queuosine_YadB"/>
    <property type="match status" value="1"/>
</dbReference>
<organism evidence="10 11">
    <name type="scientific">Brachybacterium tyrofermentans</name>
    <dbReference type="NCBI Taxonomy" id="47848"/>
    <lineage>
        <taxon>Bacteria</taxon>
        <taxon>Bacillati</taxon>
        <taxon>Actinomycetota</taxon>
        <taxon>Actinomycetes</taxon>
        <taxon>Micrococcales</taxon>
        <taxon>Dermabacteraceae</taxon>
        <taxon>Brachybacterium</taxon>
    </lineage>
</organism>
<dbReference type="PRINTS" id="PR00987">
    <property type="entry name" value="TRNASYNTHGLU"/>
</dbReference>
<sequence length="311" mass="33632">MDAPAATTPSSTPGAGRYAPSPSGDLHLGNLRTAILAWTLARRTGRAFHLRIEDLDRVQEDSAARQLEDLAALGLDWDGEVVRQSERGSAHDAAITHLVERDLVFECYCTRREIQDAPSAPHAPPGAYPGTCRELSPAAREAGRARMRELRREPALRLRAGTRDWTVQDLWAGTVTGSVDDLVLRRGDGVVAYNLAVVVDDAAAGVDQVTRADDLLSSAPRQAYLAQLLGLEEPTYAHVPLAVNTDGARLAKRDGAVTLRDRLERGESTADVVGRIGDSLGLPGCRTAADFLERWDPSALVHEPWVVELPS</sequence>
<evidence type="ECO:0000313" key="11">
    <source>
        <dbReference type="Proteomes" id="UP001595937"/>
    </source>
</evidence>
<dbReference type="PANTHER" id="PTHR43311">
    <property type="entry name" value="GLUTAMATE--TRNA LIGASE"/>
    <property type="match status" value="1"/>
</dbReference>
<dbReference type="GeneID" id="303297588"/>
<dbReference type="EC" id="6.1.1.-" evidence="10"/>
<dbReference type="InterPro" id="IPR014729">
    <property type="entry name" value="Rossmann-like_a/b/a_fold"/>
</dbReference>
<accession>A0ABW0FDJ6</accession>
<dbReference type="EMBL" id="JBHSLN010000020">
    <property type="protein sequence ID" value="MFC5297248.1"/>
    <property type="molecule type" value="Genomic_DNA"/>
</dbReference>
<dbReference type="SUPFAM" id="SSF52374">
    <property type="entry name" value="Nucleotidylyl transferase"/>
    <property type="match status" value="1"/>
</dbReference>
<evidence type="ECO:0000256" key="4">
    <source>
        <dbReference type="ARBA" id="ARBA00022833"/>
    </source>
</evidence>
<dbReference type="InterPro" id="IPR001412">
    <property type="entry name" value="aa-tRNA-synth_I_CS"/>
</dbReference>
<evidence type="ECO:0000256" key="2">
    <source>
        <dbReference type="ARBA" id="ARBA00022723"/>
    </source>
</evidence>
<dbReference type="RefSeq" id="WP_343924332.1">
    <property type="nucleotide sequence ID" value="NZ_BAAAIR010000038.1"/>
</dbReference>
<feature type="domain" description="Glutamyl/glutaminyl-tRNA synthetase class Ib catalytic" evidence="9">
    <location>
        <begin position="17"/>
        <end position="261"/>
    </location>
</feature>
<keyword evidence="5 7" id="KW-0067">ATP-binding</keyword>
<keyword evidence="1 7" id="KW-0436">Ligase</keyword>
<dbReference type="PANTHER" id="PTHR43311:SF1">
    <property type="entry name" value="GLUTAMYL-Q TRNA(ASP) SYNTHETASE"/>
    <property type="match status" value="1"/>
</dbReference>
<feature type="region of interest" description="Disordered" evidence="8">
    <location>
        <begin position="1"/>
        <end position="23"/>
    </location>
</feature>
<dbReference type="NCBIfam" id="NF004315">
    <property type="entry name" value="PRK05710.1-4"/>
    <property type="match status" value="1"/>
</dbReference>
<evidence type="ECO:0000313" key="10">
    <source>
        <dbReference type="EMBL" id="MFC5297248.1"/>
    </source>
</evidence>
<comment type="caution">
    <text evidence="10">The sequence shown here is derived from an EMBL/GenBank/DDBJ whole genome shotgun (WGS) entry which is preliminary data.</text>
</comment>
<dbReference type="InterPro" id="IPR020058">
    <property type="entry name" value="Glu/Gln-tRNA-synth_Ib_cat-dom"/>
</dbReference>
<evidence type="ECO:0000256" key="3">
    <source>
        <dbReference type="ARBA" id="ARBA00022741"/>
    </source>
</evidence>
<protein>
    <submittedName>
        <fullName evidence="10">tRNA glutamyl-Q(34) synthetase GluQRS</fullName>
        <ecNumber evidence="10">6.1.1.-</ecNumber>
    </submittedName>
</protein>
<dbReference type="Pfam" id="PF00749">
    <property type="entry name" value="tRNA-synt_1c"/>
    <property type="match status" value="1"/>
</dbReference>
<evidence type="ECO:0000256" key="6">
    <source>
        <dbReference type="ARBA" id="ARBA00023146"/>
    </source>
</evidence>
<keyword evidence="4" id="KW-0862">Zinc</keyword>
<dbReference type="GO" id="GO:0016874">
    <property type="term" value="F:ligase activity"/>
    <property type="evidence" value="ECO:0007669"/>
    <property type="project" value="UniProtKB-KW"/>
</dbReference>
<gene>
    <name evidence="10" type="primary">gluQRS</name>
    <name evidence="10" type="ORF">ACFPK8_06960</name>
</gene>
<evidence type="ECO:0000259" key="9">
    <source>
        <dbReference type="Pfam" id="PF00749"/>
    </source>
</evidence>
<evidence type="ECO:0000256" key="5">
    <source>
        <dbReference type="ARBA" id="ARBA00022840"/>
    </source>
</evidence>
<evidence type="ECO:0000256" key="1">
    <source>
        <dbReference type="ARBA" id="ARBA00022598"/>
    </source>
</evidence>
<keyword evidence="11" id="KW-1185">Reference proteome</keyword>
<name>A0ABW0FDJ6_9MICO</name>